<dbReference type="InterPro" id="IPR036598">
    <property type="entry name" value="GOLD_dom_sf"/>
</dbReference>
<name>A0A9P6JG20_9FUNG</name>
<gene>
    <name evidence="12" type="ORF">BGZ65_009537</name>
</gene>
<keyword evidence="6 9" id="KW-0472">Membrane</keyword>
<organism evidence="12 13">
    <name type="scientific">Modicella reniformis</name>
    <dbReference type="NCBI Taxonomy" id="1440133"/>
    <lineage>
        <taxon>Eukaryota</taxon>
        <taxon>Fungi</taxon>
        <taxon>Fungi incertae sedis</taxon>
        <taxon>Mucoromycota</taxon>
        <taxon>Mortierellomycotina</taxon>
        <taxon>Mortierellomycetes</taxon>
        <taxon>Mortierellales</taxon>
        <taxon>Mortierellaceae</taxon>
        <taxon>Modicella</taxon>
    </lineage>
</organism>
<dbReference type="AlphaFoldDB" id="A0A9P6JG20"/>
<dbReference type="GO" id="GO:0016020">
    <property type="term" value="C:membrane"/>
    <property type="evidence" value="ECO:0007669"/>
    <property type="project" value="UniProtKB-SubCell"/>
</dbReference>
<dbReference type="Pfam" id="PF01105">
    <property type="entry name" value="EMP24_GP25L"/>
    <property type="match status" value="1"/>
</dbReference>
<dbReference type="InterPro" id="IPR009038">
    <property type="entry name" value="GOLD_dom"/>
</dbReference>
<evidence type="ECO:0000256" key="10">
    <source>
        <dbReference type="SAM" id="SignalP"/>
    </source>
</evidence>
<keyword evidence="13" id="KW-1185">Reference proteome</keyword>
<evidence type="ECO:0000256" key="9">
    <source>
        <dbReference type="SAM" id="Phobius"/>
    </source>
</evidence>
<protein>
    <recommendedName>
        <fullName evidence="11">GOLD domain-containing protein</fullName>
    </recommendedName>
</protein>
<evidence type="ECO:0000256" key="8">
    <source>
        <dbReference type="RuleBase" id="RU003827"/>
    </source>
</evidence>
<comment type="caution">
    <text evidence="12">The sequence shown here is derived from an EMBL/GenBank/DDBJ whole genome shotgun (WGS) entry which is preliminary data.</text>
</comment>
<comment type="subcellular location">
    <subcellularLocation>
        <location evidence="7">Endomembrane system</location>
        <topology evidence="7">Single-pass membrane protein</topology>
    </subcellularLocation>
    <subcellularLocation>
        <location evidence="1 8">Membrane</location>
        <topology evidence="1 8">Single-pass type I membrane protein</topology>
    </subcellularLocation>
</comment>
<proteinExistence type="inferred from homology"/>
<reference evidence="12" key="1">
    <citation type="journal article" date="2020" name="Fungal Divers.">
        <title>Resolving the Mortierellaceae phylogeny through synthesis of multi-gene phylogenetics and phylogenomics.</title>
        <authorList>
            <person name="Vandepol N."/>
            <person name="Liber J."/>
            <person name="Desiro A."/>
            <person name="Na H."/>
            <person name="Kennedy M."/>
            <person name="Barry K."/>
            <person name="Grigoriev I.V."/>
            <person name="Miller A.N."/>
            <person name="O'Donnell K."/>
            <person name="Stajich J.E."/>
            <person name="Bonito G."/>
        </authorList>
    </citation>
    <scope>NUCLEOTIDE SEQUENCE</scope>
    <source>
        <strain evidence="12">MES-2147</strain>
    </source>
</reference>
<evidence type="ECO:0000256" key="5">
    <source>
        <dbReference type="ARBA" id="ARBA00022989"/>
    </source>
</evidence>
<evidence type="ECO:0000313" key="12">
    <source>
        <dbReference type="EMBL" id="KAF9972926.1"/>
    </source>
</evidence>
<dbReference type="GO" id="GO:0012505">
    <property type="term" value="C:endomembrane system"/>
    <property type="evidence" value="ECO:0007669"/>
    <property type="project" value="UniProtKB-SubCell"/>
</dbReference>
<dbReference type="Proteomes" id="UP000749646">
    <property type="component" value="Unassembled WGS sequence"/>
</dbReference>
<feature type="chain" id="PRO_5040433183" description="GOLD domain-containing protein" evidence="10">
    <location>
        <begin position="32"/>
        <end position="224"/>
    </location>
</feature>
<evidence type="ECO:0000256" key="2">
    <source>
        <dbReference type="ARBA" id="ARBA00007104"/>
    </source>
</evidence>
<evidence type="ECO:0000256" key="3">
    <source>
        <dbReference type="ARBA" id="ARBA00022692"/>
    </source>
</evidence>
<evidence type="ECO:0000256" key="1">
    <source>
        <dbReference type="ARBA" id="ARBA00004479"/>
    </source>
</evidence>
<evidence type="ECO:0000256" key="7">
    <source>
        <dbReference type="ARBA" id="ARBA00037847"/>
    </source>
</evidence>
<feature type="signal peptide" evidence="10">
    <location>
        <begin position="1"/>
        <end position="31"/>
    </location>
</feature>
<dbReference type="SUPFAM" id="SSF101576">
    <property type="entry name" value="Supernatant protein factor (SPF), C-terminal domain"/>
    <property type="match status" value="1"/>
</dbReference>
<dbReference type="InterPro" id="IPR015720">
    <property type="entry name" value="Emp24-like"/>
</dbReference>
<dbReference type="SMART" id="SM01190">
    <property type="entry name" value="EMP24_GP25L"/>
    <property type="match status" value="1"/>
</dbReference>
<keyword evidence="3 8" id="KW-0812">Transmembrane</keyword>
<feature type="domain" description="GOLD" evidence="11">
    <location>
        <begin position="43"/>
        <end position="126"/>
    </location>
</feature>
<keyword evidence="4 10" id="KW-0732">Signal</keyword>
<comment type="similarity">
    <text evidence="2 8">Belongs to the EMP24/GP25L family.</text>
</comment>
<dbReference type="PROSITE" id="PS50866">
    <property type="entry name" value="GOLD"/>
    <property type="match status" value="1"/>
</dbReference>
<evidence type="ECO:0000256" key="6">
    <source>
        <dbReference type="ARBA" id="ARBA00023136"/>
    </source>
</evidence>
<sequence>MAPHFFTAASSALFACLALLTLSTIPKPINASSFTVNVAANELACFYAWADAPKKKIGFYFAVQSGGSFDIDIEVKDPNLTAILTLERERQGDYVLNAKEIGEYSFCFSNDMSTFADKVVDFEITVENELRPAQAEQDGKGTAPQPQAQVMDETLYRLSDELNKIDKLQKLFKTRENRNFSTVISTDSRIFWFSMTESAMIVVMAVLQVFVIRTFFSNSKRSFV</sequence>
<dbReference type="PANTHER" id="PTHR22811">
    <property type="entry name" value="TRANSMEMBRANE EMP24 DOMAIN-CONTAINING PROTEIN"/>
    <property type="match status" value="1"/>
</dbReference>
<evidence type="ECO:0000259" key="11">
    <source>
        <dbReference type="PROSITE" id="PS50866"/>
    </source>
</evidence>
<evidence type="ECO:0000256" key="4">
    <source>
        <dbReference type="ARBA" id="ARBA00022729"/>
    </source>
</evidence>
<dbReference type="EMBL" id="JAAAHW010004603">
    <property type="protein sequence ID" value="KAF9972926.1"/>
    <property type="molecule type" value="Genomic_DNA"/>
</dbReference>
<keyword evidence="5 9" id="KW-1133">Transmembrane helix</keyword>
<evidence type="ECO:0000313" key="13">
    <source>
        <dbReference type="Proteomes" id="UP000749646"/>
    </source>
</evidence>
<feature type="transmembrane region" description="Helical" evidence="9">
    <location>
        <begin position="190"/>
        <end position="212"/>
    </location>
</feature>
<dbReference type="OrthoDB" id="1929172at2759"/>
<accession>A0A9P6JG20</accession>